<feature type="compositionally biased region" description="Basic and acidic residues" evidence="1">
    <location>
        <begin position="191"/>
        <end position="200"/>
    </location>
</feature>
<dbReference type="Gramene" id="OB04G35400.1">
    <property type="protein sequence ID" value="OB04G35400.1"/>
    <property type="gene ID" value="OB04G35400"/>
</dbReference>
<sequence>MAFSSFSWPFRRRGSGGGGGDGDGPSQPYAAAGDGDEELGVTPQLLDFLRTLSPGTFKSSALQLQGSAHTLSPIPISISTLPSLIRLHRDVVVRCFLAGGGSAGVEAGELTGWQERHAVLVLSQAKELAKIRYDLCPRHMKDKQFWRIYFLLAKSYTSPYELRAIQKEKVRRMETENGKAKDVTTVEVEMQESKCRRDSKTSPSDEESQDS</sequence>
<feature type="region of interest" description="Disordered" evidence="1">
    <location>
        <begin position="173"/>
        <end position="211"/>
    </location>
</feature>
<dbReference type="InterPro" id="IPR005607">
    <property type="entry name" value="BSD_dom"/>
</dbReference>
<dbReference type="PROSITE" id="PS50858">
    <property type="entry name" value="BSD"/>
    <property type="match status" value="1"/>
</dbReference>
<feature type="domain" description="BSD" evidence="2">
    <location>
        <begin position="114"/>
        <end position="157"/>
    </location>
</feature>
<name>J3M2B5_ORYBR</name>
<dbReference type="EnsemblPlants" id="OB04G35400.1">
    <property type="protein sequence ID" value="OB04G35400.1"/>
    <property type="gene ID" value="OB04G35400"/>
</dbReference>
<dbReference type="HOGENOM" id="CLU_100094_0_0_1"/>
<reference evidence="3" key="1">
    <citation type="journal article" date="2013" name="Nat. Commun.">
        <title>Whole-genome sequencing of Oryza brachyantha reveals mechanisms underlying Oryza genome evolution.</title>
        <authorList>
            <person name="Chen J."/>
            <person name="Huang Q."/>
            <person name="Gao D."/>
            <person name="Wang J."/>
            <person name="Lang Y."/>
            <person name="Liu T."/>
            <person name="Li B."/>
            <person name="Bai Z."/>
            <person name="Luis Goicoechea J."/>
            <person name="Liang C."/>
            <person name="Chen C."/>
            <person name="Zhang W."/>
            <person name="Sun S."/>
            <person name="Liao Y."/>
            <person name="Zhang X."/>
            <person name="Yang L."/>
            <person name="Song C."/>
            <person name="Wang M."/>
            <person name="Shi J."/>
            <person name="Liu G."/>
            <person name="Liu J."/>
            <person name="Zhou H."/>
            <person name="Zhou W."/>
            <person name="Yu Q."/>
            <person name="An N."/>
            <person name="Chen Y."/>
            <person name="Cai Q."/>
            <person name="Wang B."/>
            <person name="Liu B."/>
            <person name="Min J."/>
            <person name="Huang Y."/>
            <person name="Wu H."/>
            <person name="Li Z."/>
            <person name="Zhang Y."/>
            <person name="Yin Y."/>
            <person name="Song W."/>
            <person name="Jiang J."/>
            <person name="Jackson S.A."/>
            <person name="Wing R.A."/>
            <person name="Wang J."/>
            <person name="Chen M."/>
        </authorList>
    </citation>
    <scope>NUCLEOTIDE SEQUENCE [LARGE SCALE GENOMIC DNA]</scope>
    <source>
        <strain evidence="3">cv. IRGC 101232</strain>
    </source>
</reference>
<dbReference type="SUPFAM" id="SSF140383">
    <property type="entry name" value="BSD domain-like"/>
    <property type="match status" value="1"/>
</dbReference>
<dbReference type="eggNOG" id="ENOG502S1I1">
    <property type="taxonomic scope" value="Eukaryota"/>
</dbReference>
<evidence type="ECO:0000259" key="2">
    <source>
        <dbReference type="PROSITE" id="PS50858"/>
    </source>
</evidence>
<feature type="region of interest" description="Disordered" evidence="1">
    <location>
        <begin position="14"/>
        <end position="36"/>
    </location>
</feature>
<dbReference type="PANTHER" id="PTHR31923:SF3">
    <property type="entry name" value="BSD DOMAIN-CONTAINING PROTEIN"/>
    <property type="match status" value="1"/>
</dbReference>
<dbReference type="OMA" id="RDVRACF"/>
<feature type="compositionally biased region" description="Basic and acidic residues" evidence="1">
    <location>
        <begin position="173"/>
        <end position="184"/>
    </location>
</feature>
<evidence type="ECO:0000313" key="3">
    <source>
        <dbReference type="EnsemblPlants" id="OB04G35400.1"/>
    </source>
</evidence>
<protein>
    <recommendedName>
        <fullName evidence="2">BSD domain-containing protein</fullName>
    </recommendedName>
</protein>
<dbReference type="Gene3D" id="1.10.3970.10">
    <property type="entry name" value="BSD domain"/>
    <property type="match status" value="1"/>
</dbReference>
<accession>J3M2B5</accession>
<dbReference type="Proteomes" id="UP000006038">
    <property type="component" value="Chromosome 4"/>
</dbReference>
<dbReference type="AlphaFoldDB" id="J3M2B5"/>
<dbReference type="PANTHER" id="PTHR31923">
    <property type="entry name" value="BSD DOMAIN-CONTAINING PROTEIN"/>
    <property type="match status" value="1"/>
</dbReference>
<keyword evidence="4" id="KW-1185">Reference proteome</keyword>
<dbReference type="Pfam" id="PF03909">
    <property type="entry name" value="BSD"/>
    <property type="match status" value="1"/>
</dbReference>
<dbReference type="SMART" id="SM00751">
    <property type="entry name" value="BSD"/>
    <property type="match status" value="1"/>
</dbReference>
<proteinExistence type="predicted"/>
<dbReference type="InterPro" id="IPR035925">
    <property type="entry name" value="BSD_dom_sf"/>
</dbReference>
<evidence type="ECO:0000256" key="1">
    <source>
        <dbReference type="SAM" id="MobiDB-lite"/>
    </source>
</evidence>
<reference evidence="3" key="2">
    <citation type="submission" date="2013-04" db="UniProtKB">
        <authorList>
            <consortium name="EnsemblPlants"/>
        </authorList>
    </citation>
    <scope>IDENTIFICATION</scope>
</reference>
<organism evidence="3">
    <name type="scientific">Oryza brachyantha</name>
    <name type="common">malo sina</name>
    <dbReference type="NCBI Taxonomy" id="4533"/>
    <lineage>
        <taxon>Eukaryota</taxon>
        <taxon>Viridiplantae</taxon>
        <taxon>Streptophyta</taxon>
        <taxon>Embryophyta</taxon>
        <taxon>Tracheophyta</taxon>
        <taxon>Spermatophyta</taxon>
        <taxon>Magnoliopsida</taxon>
        <taxon>Liliopsida</taxon>
        <taxon>Poales</taxon>
        <taxon>Poaceae</taxon>
        <taxon>BOP clade</taxon>
        <taxon>Oryzoideae</taxon>
        <taxon>Oryzeae</taxon>
        <taxon>Oryzinae</taxon>
        <taxon>Oryza</taxon>
    </lineage>
</organism>
<evidence type="ECO:0000313" key="4">
    <source>
        <dbReference type="Proteomes" id="UP000006038"/>
    </source>
</evidence>